<evidence type="ECO:0000256" key="1">
    <source>
        <dbReference type="ARBA" id="ARBA00010211"/>
    </source>
</evidence>
<dbReference type="InterPro" id="IPR036663">
    <property type="entry name" value="Fumarylacetoacetase_C_sf"/>
</dbReference>
<dbReference type="GO" id="GO:0044281">
    <property type="term" value="P:small molecule metabolic process"/>
    <property type="evidence" value="ECO:0007669"/>
    <property type="project" value="UniProtKB-ARBA"/>
</dbReference>
<organism evidence="4 5">
    <name type="scientific">Desulfopila aestuarii DSM 18488</name>
    <dbReference type="NCBI Taxonomy" id="1121416"/>
    <lineage>
        <taxon>Bacteria</taxon>
        <taxon>Pseudomonadati</taxon>
        <taxon>Thermodesulfobacteriota</taxon>
        <taxon>Desulfobulbia</taxon>
        <taxon>Desulfobulbales</taxon>
        <taxon>Desulfocapsaceae</taxon>
        <taxon>Desulfopila</taxon>
    </lineage>
</organism>
<name>A0A1M7XXY6_9BACT</name>
<dbReference type="PANTHER" id="PTHR42796">
    <property type="entry name" value="FUMARYLACETOACETATE HYDROLASE DOMAIN-CONTAINING PROTEIN 2A-RELATED"/>
    <property type="match status" value="1"/>
</dbReference>
<dbReference type="OrthoDB" id="5197601at2"/>
<comment type="similarity">
    <text evidence="1">Belongs to the FAH family.</text>
</comment>
<dbReference type="InterPro" id="IPR051121">
    <property type="entry name" value="FAH"/>
</dbReference>
<dbReference type="Proteomes" id="UP000184603">
    <property type="component" value="Unassembled WGS sequence"/>
</dbReference>
<evidence type="ECO:0000313" key="4">
    <source>
        <dbReference type="EMBL" id="SHO43821.1"/>
    </source>
</evidence>
<sequence>MKLVSFNYRNLDRIGVINDKFQVVDLALALPLLNDLPTNMIDYIRLGGDGLALARKALETASSSAIIPDDEVVWQPPVPRPGKICGVALNNSASNSRKISAPEHPAFFLKPASCLVGHGQPLVMRSYYGSMHPEPELAMIIGKKARDVDAADALEYIYGYSIFNDITGNEMRAADLFHYQALYAAKDDPNKIEQREQHLSYAGRYKGTDNFGVLGPWLVTRDEVENPDNLAVTCKVSGETVAEDNTCYYNYKVAEILSFISQFQTLNPGDVISCGTAFKPSANRKSIHQANFLVTGGPVEISIEKLGTQCNPIIVEQRTIGKWRLK</sequence>
<reference evidence="4 5" key="1">
    <citation type="submission" date="2016-12" db="EMBL/GenBank/DDBJ databases">
        <authorList>
            <person name="Song W.-J."/>
            <person name="Kurnit D.M."/>
        </authorList>
    </citation>
    <scope>NUCLEOTIDE SEQUENCE [LARGE SCALE GENOMIC DNA]</scope>
    <source>
        <strain evidence="4 5">DSM 18488</strain>
    </source>
</reference>
<dbReference type="GO" id="GO:0003824">
    <property type="term" value="F:catalytic activity"/>
    <property type="evidence" value="ECO:0007669"/>
    <property type="project" value="InterPro"/>
</dbReference>
<dbReference type="AlphaFoldDB" id="A0A1M7XXY6"/>
<dbReference type="STRING" id="1121416.SAMN02745220_00529"/>
<dbReference type="Pfam" id="PF01557">
    <property type="entry name" value="FAA_hydrolase"/>
    <property type="match status" value="1"/>
</dbReference>
<dbReference type="InterPro" id="IPR011234">
    <property type="entry name" value="Fumarylacetoacetase-like_C"/>
</dbReference>
<dbReference type="GO" id="GO:0046872">
    <property type="term" value="F:metal ion binding"/>
    <property type="evidence" value="ECO:0007669"/>
    <property type="project" value="UniProtKB-KW"/>
</dbReference>
<proteinExistence type="inferred from homology"/>
<evidence type="ECO:0000256" key="2">
    <source>
        <dbReference type="ARBA" id="ARBA00022723"/>
    </source>
</evidence>
<protein>
    <submittedName>
        <fullName evidence="4">2-keto-4-pentenoate hydratase/2-oxohepta-3-ene-1,7-dioic acid hydratase (Catechol pathway)</fullName>
    </submittedName>
</protein>
<evidence type="ECO:0000259" key="3">
    <source>
        <dbReference type="Pfam" id="PF01557"/>
    </source>
</evidence>
<dbReference type="SUPFAM" id="SSF56529">
    <property type="entry name" value="FAH"/>
    <property type="match status" value="1"/>
</dbReference>
<keyword evidence="2" id="KW-0479">Metal-binding</keyword>
<dbReference type="Gene3D" id="3.90.850.10">
    <property type="entry name" value="Fumarylacetoacetase-like, C-terminal domain"/>
    <property type="match status" value="1"/>
</dbReference>
<dbReference type="PANTHER" id="PTHR42796:SF4">
    <property type="entry name" value="FUMARYLACETOACETATE HYDROLASE DOMAIN-CONTAINING PROTEIN 2A"/>
    <property type="match status" value="1"/>
</dbReference>
<dbReference type="RefSeq" id="WP_073611896.1">
    <property type="nucleotide sequence ID" value="NZ_FRFE01000002.1"/>
</dbReference>
<feature type="domain" description="Fumarylacetoacetase-like C-terminal" evidence="3">
    <location>
        <begin position="93"/>
        <end position="313"/>
    </location>
</feature>
<gene>
    <name evidence="4" type="ORF">SAMN02745220_00529</name>
</gene>
<keyword evidence="5" id="KW-1185">Reference proteome</keyword>
<evidence type="ECO:0000313" key="5">
    <source>
        <dbReference type="Proteomes" id="UP000184603"/>
    </source>
</evidence>
<accession>A0A1M7XXY6</accession>
<dbReference type="EMBL" id="FRFE01000002">
    <property type="protein sequence ID" value="SHO43821.1"/>
    <property type="molecule type" value="Genomic_DNA"/>
</dbReference>